<dbReference type="WBParaSite" id="ACRNAN_scaffold15601.g9081.t1">
    <property type="protein sequence ID" value="ACRNAN_scaffold15601.g9081.t1"/>
    <property type="gene ID" value="ACRNAN_scaffold15601.g9081"/>
</dbReference>
<evidence type="ECO:0000313" key="1">
    <source>
        <dbReference type="Proteomes" id="UP000887540"/>
    </source>
</evidence>
<accession>A0A914CY97</accession>
<dbReference type="AlphaFoldDB" id="A0A914CY97"/>
<keyword evidence="1" id="KW-1185">Reference proteome</keyword>
<protein>
    <submittedName>
        <fullName evidence="2">Uncharacterized protein</fullName>
    </submittedName>
</protein>
<dbReference type="Proteomes" id="UP000887540">
    <property type="component" value="Unplaced"/>
</dbReference>
<evidence type="ECO:0000313" key="2">
    <source>
        <dbReference type="WBParaSite" id="ACRNAN_scaffold15601.g9081.t1"/>
    </source>
</evidence>
<proteinExistence type="predicted"/>
<reference evidence="2" key="1">
    <citation type="submission" date="2022-11" db="UniProtKB">
        <authorList>
            <consortium name="WormBaseParasite"/>
        </authorList>
    </citation>
    <scope>IDENTIFICATION</scope>
</reference>
<sequence length="79" mass="8950">MPMKSYSNDIQKKEDDTLMMDSALESPTDSRIQSKTIPIIEAPVVMSNPIWSLITRAGGFYRTYRRNSDIKIPLTAASR</sequence>
<name>A0A914CY97_9BILA</name>
<organism evidence="1 2">
    <name type="scientific">Acrobeloides nanus</name>
    <dbReference type="NCBI Taxonomy" id="290746"/>
    <lineage>
        <taxon>Eukaryota</taxon>
        <taxon>Metazoa</taxon>
        <taxon>Ecdysozoa</taxon>
        <taxon>Nematoda</taxon>
        <taxon>Chromadorea</taxon>
        <taxon>Rhabditida</taxon>
        <taxon>Tylenchina</taxon>
        <taxon>Cephalobomorpha</taxon>
        <taxon>Cephaloboidea</taxon>
        <taxon>Cephalobidae</taxon>
        <taxon>Acrobeloides</taxon>
    </lineage>
</organism>